<proteinExistence type="inferred from homology"/>
<reference evidence="3 4" key="1">
    <citation type="submission" date="2012-05" db="EMBL/GenBank/DDBJ databases">
        <title>Recombination and specialization in a pathogen metapopulation.</title>
        <authorList>
            <person name="Gardiner A."/>
            <person name="Kemen E."/>
            <person name="Schultz-Larsen T."/>
            <person name="MacLean D."/>
            <person name="Van Oosterhout C."/>
            <person name="Jones J.D.G."/>
        </authorList>
    </citation>
    <scope>NUCLEOTIDE SEQUENCE [LARGE SCALE GENOMIC DNA]</scope>
    <source>
        <strain evidence="3 4">Ac Nc2</strain>
    </source>
</reference>
<dbReference type="GO" id="GO:0000460">
    <property type="term" value="P:maturation of 5.8S rRNA"/>
    <property type="evidence" value="ECO:0007669"/>
    <property type="project" value="TreeGrafter"/>
</dbReference>
<keyword evidence="4" id="KW-1185">Reference proteome</keyword>
<evidence type="ECO:0000313" key="3">
    <source>
        <dbReference type="EMBL" id="CCI47735.1"/>
    </source>
</evidence>
<dbReference type="Proteomes" id="UP000053237">
    <property type="component" value="Unassembled WGS sequence"/>
</dbReference>
<dbReference type="OrthoDB" id="20949at2759"/>
<evidence type="ECO:0000256" key="1">
    <source>
        <dbReference type="ARBA" id="ARBA00007462"/>
    </source>
</evidence>
<feature type="region of interest" description="Disordered" evidence="2">
    <location>
        <begin position="16"/>
        <end position="60"/>
    </location>
</feature>
<dbReference type="STRING" id="65357.A0A024GLS8"/>
<dbReference type="AlphaFoldDB" id="A0A024GLS8"/>
<comment type="caution">
    <text evidence="3">The sequence shown here is derived from an EMBL/GenBank/DDBJ whole genome shotgun (WGS) entry which is preliminary data.</text>
</comment>
<accession>A0A024GLS8</accession>
<dbReference type="EMBL" id="CAIX01000184">
    <property type="protein sequence ID" value="CCI47735.1"/>
    <property type="molecule type" value="Genomic_DNA"/>
</dbReference>
<evidence type="ECO:0000313" key="4">
    <source>
        <dbReference type="Proteomes" id="UP000053237"/>
    </source>
</evidence>
<evidence type="ECO:0000256" key="2">
    <source>
        <dbReference type="SAM" id="MobiDB-lite"/>
    </source>
</evidence>
<dbReference type="PANTHER" id="PTHR13245">
    <property type="entry name" value="RRP15-LIKE PROTEIN"/>
    <property type="match status" value="1"/>
</dbReference>
<protein>
    <recommendedName>
        <fullName evidence="5">RRP15-like protein</fullName>
    </recommendedName>
</protein>
<feature type="region of interest" description="Disordered" evidence="2">
    <location>
        <begin position="189"/>
        <end position="279"/>
    </location>
</feature>
<feature type="compositionally biased region" description="Acidic residues" evidence="2">
    <location>
        <begin position="246"/>
        <end position="260"/>
    </location>
</feature>
<organism evidence="3 4">
    <name type="scientific">Albugo candida</name>
    <dbReference type="NCBI Taxonomy" id="65357"/>
    <lineage>
        <taxon>Eukaryota</taxon>
        <taxon>Sar</taxon>
        <taxon>Stramenopiles</taxon>
        <taxon>Oomycota</taxon>
        <taxon>Peronosporomycetes</taxon>
        <taxon>Albuginales</taxon>
        <taxon>Albuginaceae</taxon>
        <taxon>Albugo</taxon>
    </lineage>
</organism>
<comment type="similarity">
    <text evidence="1">Belongs to the RRP15 family.</text>
</comment>
<name>A0A024GLS8_9STRA</name>
<evidence type="ECO:0008006" key="5">
    <source>
        <dbReference type="Google" id="ProtNLM"/>
    </source>
</evidence>
<feature type="compositionally biased region" description="Basic residues" evidence="2">
    <location>
        <begin position="269"/>
        <end position="279"/>
    </location>
</feature>
<dbReference type="InParanoid" id="A0A024GLS8"/>
<dbReference type="PANTHER" id="PTHR13245:SF14">
    <property type="entry name" value="RRP15-LIKE PROTEIN"/>
    <property type="match status" value="1"/>
</dbReference>
<sequence>MNAIDEKCAINAAIGVKNKSAQRNEKESLERIDRKSDVSSQHSTSCESEEHSENEYTEEENNGTLVGFGDAMNKVLQQHHSSNAIPILAKRTTARMREIQQDKLVRKQHKNVANAKREKNYRDMVLPSHKTIAKDRSLRMIATKGELYLFWVVVALFNAIEKHQHAKKASGDDEKVQKLSKESFLDMIKTKPTDGKPTRVDKIESSDTKGSQWLKDSYMIEGEKGDSNDTTQSKKRKGTDTKFESNFEEAEWDAFLDSDNENATLKTPKQSKRKNKARK</sequence>
<dbReference type="InterPro" id="IPR012459">
    <property type="entry name" value="Rrp15"/>
</dbReference>
<dbReference type="GO" id="GO:0030687">
    <property type="term" value="C:preribosome, large subunit precursor"/>
    <property type="evidence" value="ECO:0007669"/>
    <property type="project" value="TreeGrafter"/>
</dbReference>
<dbReference type="GO" id="GO:0000470">
    <property type="term" value="P:maturation of LSU-rRNA"/>
    <property type="evidence" value="ECO:0007669"/>
    <property type="project" value="TreeGrafter"/>
</dbReference>
<gene>
    <name evidence="3" type="ORF">BN9_087510</name>
</gene>
<feature type="compositionally biased region" description="Basic and acidic residues" evidence="2">
    <location>
        <begin position="189"/>
        <end position="207"/>
    </location>
</feature>
<dbReference type="Pfam" id="PF07890">
    <property type="entry name" value="Rrp15p"/>
    <property type="match status" value="1"/>
</dbReference>
<feature type="compositionally biased region" description="Basic and acidic residues" evidence="2">
    <location>
        <begin position="22"/>
        <end position="37"/>
    </location>
</feature>